<evidence type="ECO:0000256" key="2">
    <source>
        <dbReference type="ARBA" id="ARBA00022723"/>
    </source>
</evidence>
<keyword evidence="7" id="KW-1185">Reference proteome</keyword>
<protein>
    <submittedName>
        <fullName evidence="6">MBL fold metallo-hydrolase</fullName>
    </submittedName>
</protein>
<reference evidence="6 7" key="1">
    <citation type="submission" date="2022-08" db="EMBL/GenBank/DDBJ databases">
        <authorList>
            <person name="Zeman M."/>
            <person name="Kubasova T."/>
        </authorList>
    </citation>
    <scope>NUCLEOTIDE SEQUENCE [LARGE SCALE GENOMIC DNA]</scope>
    <source>
        <strain evidence="6 7">ET62</strain>
    </source>
</reference>
<dbReference type="RefSeq" id="WP_258335344.1">
    <property type="nucleotide sequence ID" value="NZ_JANRHJ010000002.1"/>
</dbReference>
<keyword evidence="2" id="KW-0479">Metal-binding</keyword>
<sequence>MLLHTECFNPYHTNCYFLTDEESGSTVIIDPGCYFRRERTRVQHLIRLNDWHIVQILATHLHIDHIFGVHFLTKAYGCPFGASPLDNDWIDRAPDRCREVGLEVRMPFVSPTFSLAHGDTVRFGSESLSVLSVPGHSPGSLVFYSSSARCLFSGDTLFRGGIGRTDLPGGNRRLLTESIRHQLLRFPDDTAVYPGHYEPTTVGAEKAMLL</sequence>
<dbReference type="CDD" id="cd06262">
    <property type="entry name" value="metallo-hydrolase-like_MBL-fold"/>
    <property type="match status" value="1"/>
</dbReference>
<dbReference type="Gene3D" id="3.60.15.10">
    <property type="entry name" value="Ribonuclease Z/Hydroxyacylglutathione hydrolase-like"/>
    <property type="match status" value="1"/>
</dbReference>
<dbReference type="PANTHER" id="PTHR46233">
    <property type="entry name" value="HYDROXYACYLGLUTATHIONE HYDROLASE GLOC"/>
    <property type="match status" value="1"/>
</dbReference>
<accession>A0AAW5MX64</accession>
<feature type="domain" description="Metallo-beta-lactamase" evidence="5">
    <location>
        <begin position="12"/>
        <end position="196"/>
    </location>
</feature>
<evidence type="ECO:0000259" key="5">
    <source>
        <dbReference type="SMART" id="SM00849"/>
    </source>
</evidence>
<gene>
    <name evidence="6" type="ORF">NW209_02705</name>
</gene>
<name>A0AAW5MX64_9BACT</name>
<dbReference type="Pfam" id="PF00753">
    <property type="entry name" value="Lactamase_B"/>
    <property type="match status" value="1"/>
</dbReference>
<comment type="cofactor">
    <cofactor evidence="1">
        <name>Zn(2+)</name>
        <dbReference type="ChEBI" id="CHEBI:29105"/>
    </cofactor>
</comment>
<dbReference type="SMART" id="SM00849">
    <property type="entry name" value="Lactamase_B"/>
    <property type="match status" value="1"/>
</dbReference>
<dbReference type="GO" id="GO:0016787">
    <property type="term" value="F:hydrolase activity"/>
    <property type="evidence" value="ECO:0007669"/>
    <property type="project" value="UniProtKB-KW"/>
</dbReference>
<dbReference type="InterPro" id="IPR051453">
    <property type="entry name" value="MBL_Glyoxalase_II"/>
</dbReference>
<dbReference type="SUPFAM" id="SSF56281">
    <property type="entry name" value="Metallo-hydrolase/oxidoreductase"/>
    <property type="match status" value="1"/>
</dbReference>
<organism evidence="6 7">
    <name type="scientific">Phocaeicola barnesiae</name>
    <dbReference type="NCBI Taxonomy" id="376804"/>
    <lineage>
        <taxon>Bacteria</taxon>
        <taxon>Pseudomonadati</taxon>
        <taxon>Bacteroidota</taxon>
        <taxon>Bacteroidia</taxon>
        <taxon>Bacteroidales</taxon>
        <taxon>Bacteroidaceae</taxon>
        <taxon>Phocaeicola</taxon>
    </lineage>
</organism>
<dbReference type="InterPro" id="IPR001279">
    <property type="entry name" value="Metallo-B-lactamas"/>
</dbReference>
<keyword evidence="4" id="KW-0862">Zinc</keyword>
<evidence type="ECO:0000256" key="3">
    <source>
        <dbReference type="ARBA" id="ARBA00022801"/>
    </source>
</evidence>
<dbReference type="InterPro" id="IPR036866">
    <property type="entry name" value="RibonucZ/Hydroxyglut_hydro"/>
</dbReference>
<dbReference type="GO" id="GO:0046872">
    <property type="term" value="F:metal ion binding"/>
    <property type="evidence" value="ECO:0007669"/>
    <property type="project" value="UniProtKB-KW"/>
</dbReference>
<evidence type="ECO:0000256" key="1">
    <source>
        <dbReference type="ARBA" id="ARBA00001947"/>
    </source>
</evidence>
<comment type="caution">
    <text evidence="6">The sequence shown here is derived from an EMBL/GenBank/DDBJ whole genome shotgun (WGS) entry which is preliminary data.</text>
</comment>
<evidence type="ECO:0000313" key="7">
    <source>
        <dbReference type="Proteomes" id="UP001204579"/>
    </source>
</evidence>
<evidence type="ECO:0000256" key="4">
    <source>
        <dbReference type="ARBA" id="ARBA00022833"/>
    </source>
</evidence>
<dbReference type="PANTHER" id="PTHR46233:SF3">
    <property type="entry name" value="HYDROXYACYLGLUTATHIONE HYDROLASE GLOC"/>
    <property type="match status" value="1"/>
</dbReference>
<dbReference type="AlphaFoldDB" id="A0AAW5MX64"/>
<evidence type="ECO:0000313" key="6">
    <source>
        <dbReference type="EMBL" id="MCR8872941.1"/>
    </source>
</evidence>
<dbReference type="Proteomes" id="UP001204579">
    <property type="component" value="Unassembled WGS sequence"/>
</dbReference>
<dbReference type="EMBL" id="JANRHJ010000002">
    <property type="protein sequence ID" value="MCR8872941.1"/>
    <property type="molecule type" value="Genomic_DNA"/>
</dbReference>
<proteinExistence type="predicted"/>
<keyword evidence="3" id="KW-0378">Hydrolase</keyword>